<comment type="caution">
    <text evidence="2">The sequence shown here is derived from an EMBL/GenBank/DDBJ whole genome shotgun (WGS) entry which is preliminary data.</text>
</comment>
<evidence type="ECO:0000256" key="1">
    <source>
        <dbReference type="SAM" id="Phobius"/>
    </source>
</evidence>
<organism evidence="2 3">
    <name type="scientific">Endosaccharibacter trunci</name>
    <dbReference type="NCBI Taxonomy" id="2812733"/>
    <lineage>
        <taxon>Bacteria</taxon>
        <taxon>Pseudomonadati</taxon>
        <taxon>Pseudomonadota</taxon>
        <taxon>Alphaproteobacteria</taxon>
        <taxon>Acetobacterales</taxon>
        <taxon>Acetobacteraceae</taxon>
        <taxon>Endosaccharibacter</taxon>
    </lineage>
</organism>
<reference evidence="2 3" key="1">
    <citation type="submission" date="2022-06" db="EMBL/GenBank/DDBJ databases">
        <title>Endosaccharibacter gen. nov., sp. nov., endophytic bacteria isolated from sugarcane.</title>
        <authorList>
            <person name="Pitiwittayakul N."/>
            <person name="Yukphan P."/>
            <person name="Charoenyingcharoen P."/>
            <person name="Tanasupawat S."/>
        </authorList>
    </citation>
    <scope>NUCLEOTIDE SEQUENCE [LARGE SCALE GENOMIC DNA]</scope>
    <source>
        <strain evidence="2 3">KSS8</strain>
    </source>
</reference>
<feature type="transmembrane region" description="Helical" evidence="1">
    <location>
        <begin position="48"/>
        <end position="67"/>
    </location>
</feature>
<name>A0ABT1W941_9PROT</name>
<protein>
    <submittedName>
        <fullName evidence="2">YeeE/YedE family protein</fullName>
    </submittedName>
</protein>
<feature type="transmembrane region" description="Helical" evidence="1">
    <location>
        <begin position="87"/>
        <end position="107"/>
    </location>
</feature>
<dbReference type="Pfam" id="PF20398">
    <property type="entry name" value="DUF6691"/>
    <property type="match status" value="1"/>
</dbReference>
<evidence type="ECO:0000313" key="2">
    <source>
        <dbReference type="EMBL" id="MCQ8279263.1"/>
    </source>
</evidence>
<sequence length="146" mass="15103">MSARPFARITVSLTAGALFGVGLAVSGMIDPARVLGFLDLAGRRWDASLLFVLGGAVATALPFVALARRMASPALDVAFRLPTQSRIDIRLVVGAALFGTGWGLTGLCPGPAVAGLATELPALGIFVLAMVTGMVVNDRLIARLWT</sequence>
<keyword evidence="3" id="KW-1185">Reference proteome</keyword>
<feature type="transmembrane region" description="Helical" evidence="1">
    <location>
        <begin position="113"/>
        <end position="136"/>
    </location>
</feature>
<keyword evidence="1" id="KW-0472">Membrane</keyword>
<keyword evidence="1" id="KW-0812">Transmembrane</keyword>
<dbReference type="InterPro" id="IPR046513">
    <property type="entry name" value="DUF6691"/>
</dbReference>
<dbReference type="EMBL" id="JAMSKV010000011">
    <property type="protein sequence ID" value="MCQ8279263.1"/>
    <property type="molecule type" value="Genomic_DNA"/>
</dbReference>
<evidence type="ECO:0000313" key="3">
    <source>
        <dbReference type="Proteomes" id="UP001524587"/>
    </source>
</evidence>
<dbReference type="RefSeq" id="WP_422864754.1">
    <property type="nucleotide sequence ID" value="NZ_JAMSKV010000011.1"/>
</dbReference>
<proteinExistence type="predicted"/>
<keyword evidence="1" id="KW-1133">Transmembrane helix</keyword>
<accession>A0ABT1W941</accession>
<gene>
    <name evidence="2" type="ORF">NFI95_12500</name>
</gene>
<dbReference type="Proteomes" id="UP001524587">
    <property type="component" value="Unassembled WGS sequence"/>
</dbReference>